<dbReference type="EMBL" id="GBRH01189409">
    <property type="protein sequence ID" value="JAE08487.1"/>
    <property type="molecule type" value="Transcribed_RNA"/>
</dbReference>
<proteinExistence type="predicted"/>
<feature type="region of interest" description="Disordered" evidence="1">
    <location>
        <begin position="1"/>
        <end position="28"/>
    </location>
</feature>
<evidence type="ECO:0000256" key="1">
    <source>
        <dbReference type="SAM" id="MobiDB-lite"/>
    </source>
</evidence>
<accession>A0A0A9F823</accession>
<dbReference type="AlphaFoldDB" id="A0A0A9F823"/>
<name>A0A0A9F823_ARUDO</name>
<evidence type="ECO:0000313" key="2">
    <source>
        <dbReference type="EMBL" id="JAE08487.1"/>
    </source>
</evidence>
<feature type="compositionally biased region" description="Polar residues" evidence="1">
    <location>
        <begin position="18"/>
        <end position="28"/>
    </location>
</feature>
<protein>
    <submittedName>
        <fullName evidence="2">Uncharacterized protein</fullName>
    </submittedName>
</protein>
<sequence>MEDRDKQTVGHPQKQRHSYSTCRYTRSH</sequence>
<organism evidence="2">
    <name type="scientific">Arundo donax</name>
    <name type="common">Giant reed</name>
    <name type="synonym">Donax arundinaceus</name>
    <dbReference type="NCBI Taxonomy" id="35708"/>
    <lineage>
        <taxon>Eukaryota</taxon>
        <taxon>Viridiplantae</taxon>
        <taxon>Streptophyta</taxon>
        <taxon>Embryophyta</taxon>
        <taxon>Tracheophyta</taxon>
        <taxon>Spermatophyta</taxon>
        <taxon>Magnoliopsida</taxon>
        <taxon>Liliopsida</taxon>
        <taxon>Poales</taxon>
        <taxon>Poaceae</taxon>
        <taxon>PACMAD clade</taxon>
        <taxon>Arundinoideae</taxon>
        <taxon>Arundineae</taxon>
        <taxon>Arundo</taxon>
    </lineage>
</organism>
<reference evidence="2" key="1">
    <citation type="submission" date="2014-09" db="EMBL/GenBank/DDBJ databases">
        <authorList>
            <person name="Magalhaes I.L.F."/>
            <person name="Oliveira U."/>
            <person name="Santos F.R."/>
            <person name="Vidigal T.H.D.A."/>
            <person name="Brescovit A.D."/>
            <person name="Santos A.J."/>
        </authorList>
    </citation>
    <scope>NUCLEOTIDE SEQUENCE</scope>
    <source>
        <tissue evidence="2">Shoot tissue taken approximately 20 cm above the soil surface</tissue>
    </source>
</reference>
<reference evidence="2" key="2">
    <citation type="journal article" date="2015" name="Data Brief">
        <title>Shoot transcriptome of the giant reed, Arundo donax.</title>
        <authorList>
            <person name="Barrero R.A."/>
            <person name="Guerrero F.D."/>
            <person name="Moolhuijzen P."/>
            <person name="Goolsby J.A."/>
            <person name="Tidwell J."/>
            <person name="Bellgard S.E."/>
            <person name="Bellgard M.I."/>
        </authorList>
    </citation>
    <scope>NUCLEOTIDE SEQUENCE</scope>
    <source>
        <tissue evidence="2">Shoot tissue taken approximately 20 cm above the soil surface</tissue>
    </source>
</reference>